<keyword evidence="2" id="KW-1185">Reference proteome</keyword>
<protein>
    <submittedName>
        <fullName evidence="1">Uncharacterized protein</fullName>
    </submittedName>
</protein>
<organism evidence="1 2">
    <name type="scientific">Erwinia phage Midgardsormr38</name>
    <dbReference type="NCBI Taxonomy" id="2663326"/>
    <lineage>
        <taxon>Viruses</taxon>
        <taxon>Duplodnaviria</taxon>
        <taxon>Heunggongvirae</taxon>
        <taxon>Uroviricota</taxon>
        <taxon>Caudoviricetes</taxon>
        <taxon>Midgardsormrvirus</taxon>
        <taxon>Midgardsormrvirus midgardsormr38</taxon>
    </lineage>
</organism>
<evidence type="ECO:0000313" key="1">
    <source>
        <dbReference type="EMBL" id="QGF22011.1"/>
    </source>
</evidence>
<dbReference type="EMBL" id="MN602881">
    <property type="protein sequence ID" value="QGF22011.1"/>
    <property type="molecule type" value="Genomic_DNA"/>
</dbReference>
<proteinExistence type="predicted"/>
<reference evidence="1 2" key="1">
    <citation type="submission" date="2019-10" db="EMBL/GenBank/DDBJ databases">
        <title>Complete genome sequence of Erwinia phage Midgardsormr38.</title>
        <authorList>
            <person name="Dislers A."/>
            <person name="Zrelovs N."/>
            <person name="Kazaks A."/>
        </authorList>
    </citation>
    <scope>NUCLEOTIDE SEQUENCE [LARGE SCALE GENOMIC DNA]</scope>
</reference>
<dbReference type="KEGG" id="vg:77943252"/>
<dbReference type="GeneID" id="77943252"/>
<dbReference type="Proteomes" id="UP000349651">
    <property type="component" value="Segment"/>
</dbReference>
<sequence>MQGQYIPKCLRDLPKVRKKPRNQTIREGKAEIINAAIVMMRAELRKTKLGGLPIQYERGYLAAISKLEQLRDEIK</sequence>
<name>A0A5Q2F5S6_9CAUD</name>
<dbReference type="RefSeq" id="YP_010667140.1">
    <property type="nucleotide sequence ID" value="NC_070949.1"/>
</dbReference>
<evidence type="ECO:0000313" key="2">
    <source>
        <dbReference type="Proteomes" id="UP000349651"/>
    </source>
</evidence>
<accession>A0A5Q2F5S6</accession>